<evidence type="ECO:0000313" key="10">
    <source>
        <dbReference type="Proteomes" id="UP001158087"/>
    </source>
</evidence>
<comment type="caution">
    <text evidence="9">The sequence shown here is derived from an EMBL/GenBank/DDBJ whole genome shotgun (WGS) entry which is preliminary data.</text>
</comment>
<reference evidence="9" key="1">
    <citation type="submission" date="2022-09" db="EMBL/GenBank/DDBJ databases">
        <title>Intensive care unit water sources are persistently colonized with multi-drug resistant bacteria and are the site of extensive horizontal gene transfer of antibiotic resistance genes.</title>
        <authorList>
            <person name="Diorio-Toth L."/>
        </authorList>
    </citation>
    <scope>NUCLEOTIDE SEQUENCE</scope>
    <source>
        <strain evidence="9">GD04153</strain>
    </source>
</reference>
<evidence type="ECO:0000256" key="1">
    <source>
        <dbReference type="ARBA" id="ARBA00001947"/>
    </source>
</evidence>
<feature type="domain" description="Alcohol dehydrogenase-like C-terminal" evidence="7">
    <location>
        <begin position="179"/>
        <end position="304"/>
    </location>
</feature>
<gene>
    <name evidence="9" type="ORF">N7376_18490</name>
</gene>
<keyword evidence="3 6" id="KW-0479">Metal-binding</keyword>
<evidence type="ECO:0000256" key="6">
    <source>
        <dbReference type="RuleBase" id="RU361277"/>
    </source>
</evidence>
<evidence type="ECO:0000256" key="3">
    <source>
        <dbReference type="ARBA" id="ARBA00022723"/>
    </source>
</evidence>
<dbReference type="AlphaFoldDB" id="A0AA42KLL9"/>
<dbReference type="Pfam" id="PF08240">
    <property type="entry name" value="ADH_N"/>
    <property type="match status" value="1"/>
</dbReference>
<evidence type="ECO:0000259" key="7">
    <source>
        <dbReference type="Pfam" id="PF00107"/>
    </source>
</evidence>
<organism evidence="9 10">
    <name type="scientific">Brucella intermedia GD04153</name>
    <dbReference type="NCBI Taxonomy" id="2975438"/>
    <lineage>
        <taxon>Bacteria</taxon>
        <taxon>Pseudomonadati</taxon>
        <taxon>Pseudomonadota</taxon>
        <taxon>Alphaproteobacteria</taxon>
        <taxon>Hyphomicrobiales</taxon>
        <taxon>Brucellaceae</taxon>
        <taxon>Brucella/Ochrobactrum group</taxon>
        <taxon>Brucella</taxon>
    </lineage>
</organism>
<evidence type="ECO:0000256" key="4">
    <source>
        <dbReference type="ARBA" id="ARBA00022833"/>
    </source>
</evidence>
<dbReference type="Proteomes" id="UP001158087">
    <property type="component" value="Unassembled WGS sequence"/>
</dbReference>
<evidence type="ECO:0000259" key="8">
    <source>
        <dbReference type="Pfam" id="PF08240"/>
    </source>
</evidence>
<dbReference type="Gene3D" id="3.40.50.720">
    <property type="entry name" value="NAD(P)-binding Rossmann-like Domain"/>
    <property type="match status" value="1"/>
</dbReference>
<dbReference type="InterPro" id="IPR036291">
    <property type="entry name" value="NAD(P)-bd_dom_sf"/>
</dbReference>
<accession>A0AA42KLL9</accession>
<dbReference type="InterPro" id="IPR011032">
    <property type="entry name" value="GroES-like_sf"/>
</dbReference>
<dbReference type="CDD" id="cd08232">
    <property type="entry name" value="idonate-5-DH"/>
    <property type="match status" value="1"/>
</dbReference>
<protein>
    <submittedName>
        <fullName evidence="9">L-idonate 5-dehydrogenase</fullName>
    </submittedName>
</protein>
<dbReference type="Gene3D" id="3.90.180.10">
    <property type="entry name" value="Medium-chain alcohol dehydrogenases, catalytic domain"/>
    <property type="match status" value="1"/>
</dbReference>
<dbReference type="InterPro" id="IPR002328">
    <property type="entry name" value="ADH_Zn_CS"/>
</dbReference>
<evidence type="ECO:0000256" key="5">
    <source>
        <dbReference type="ARBA" id="ARBA00023002"/>
    </source>
</evidence>
<name>A0AA42KLL9_9HYPH</name>
<dbReference type="InterPro" id="IPR013154">
    <property type="entry name" value="ADH-like_N"/>
</dbReference>
<keyword evidence="5" id="KW-0560">Oxidoreductase</keyword>
<dbReference type="PROSITE" id="PS00059">
    <property type="entry name" value="ADH_ZINC"/>
    <property type="match status" value="1"/>
</dbReference>
<dbReference type="PANTHER" id="PTHR43161">
    <property type="entry name" value="SORBITOL DEHYDROGENASE"/>
    <property type="match status" value="1"/>
</dbReference>
<evidence type="ECO:0000256" key="2">
    <source>
        <dbReference type="ARBA" id="ARBA00008072"/>
    </source>
</evidence>
<dbReference type="PANTHER" id="PTHR43161:SF9">
    <property type="entry name" value="SORBITOL DEHYDROGENASE"/>
    <property type="match status" value="1"/>
</dbReference>
<comment type="cofactor">
    <cofactor evidence="1 6">
        <name>Zn(2+)</name>
        <dbReference type="ChEBI" id="CHEBI:29105"/>
    </cofactor>
</comment>
<dbReference type="Pfam" id="PF00107">
    <property type="entry name" value="ADH_zinc_N"/>
    <property type="match status" value="1"/>
</dbReference>
<comment type="similarity">
    <text evidence="2 6">Belongs to the zinc-containing alcohol dehydrogenase family.</text>
</comment>
<dbReference type="SUPFAM" id="SSF51735">
    <property type="entry name" value="NAD(P)-binding Rossmann-fold domains"/>
    <property type="match status" value="1"/>
</dbReference>
<dbReference type="GO" id="GO:0008270">
    <property type="term" value="F:zinc ion binding"/>
    <property type="evidence" value="ECO:0007669"/>
    <property type="project" value="InterPro"/>
</dbReference>
<dbReference type="SUPFAM" id="SSF50129">
    <property type="entry name" value="GroES-like"/>
    <property type="match status" value="1"/>
</dbReference>
<keyword evidence="4 6" id="KW-0862">Zinc</keyword>
<dbReference type="EMBL" id="JAODYY010000009">
    <property type="protein sequence ID" value="MDH0125978.1"/>
    <property type="molecule type" value="Genomic_DNA"/>
</dbReference>
<proteinExistence type="inferred from homology"/>
<feature type="domain" description="Alcohol dehydrogenase-like N-terminal" evidence="8">
    <location>
        <begin position="23"/>
        <end position="139"/>
    </location>
</feature>
<dbReference type="GO" id="GO:0016491">
    <property type="term" value="F:oxidoreductase activity"/>
    <property type="evidence" value="ECO:0007669"/>
    <property type="project" value="UniProtKB-KW"/>
</dbReference>
<evidence type="ECO:0000313" key="9">
    <source>
        <dbReference type="EMBL" id="MDH0125978.1"/>
    </source>
</evidence>
<dbReference type="InterPro" id="IPR013149">
    <property type="entry name" value="ADH-like_C"/>
</dbReference>
<sequence length="344" mass="36611">MKAVVLHAPHHLVIEDRDMPVAGDGEVLVRIHKGGICGSDMHYYHHGGFGTVRMKAPMVPGHELSGVVERLGAGVSGISVGTAVAVNPSLACGKCSYCASGMPRHCSDMRFMGSAMRNPHIDGGFREYVVVKVAQAVPVGPIAGLDEAACAEPLAVCLHAVSQAPDLHDKRVLVTGFGPIGALTFLAAKHAGAAAISATDVADMPLRLAAQLGAEKTWNVATPGIMEEEYRDRGQFDVVFECSGNQAALQTAIGVTKPGGTIIQVGLLPDEITTAFNPVITKEITFRGSFRFDSEFDLAAQLISDRTIDVRPIISRTFSFDRADDAFAFARDRQQAIKVMLDFA</sequence>